<dbReference type="InterPro" id="IPR016181">
    <property type="entry name" value="Acyl_CoA_acyltransferase"/>
</dbReference>
<feature type="domain" description="N-acetyltransferase" evidence="2">
    <location>
        <begin position="10"/>
        <end position="170"/>
    </location>
</feature>
<dbReference type="InterPro" id="IPR000182">
    <property type="entry name" value="GNAT_dom"/>
</dbReference>
<dbReference type="GO" id="GO:0008080">
    <property type="term" value="F:N-acetyltransferase activity"/>
    <property type="evidence" value="ECO:0007669"/>
    <property type="project" value="InterPro"/>
</dbReference>
<gene>
    <name evidence="3" type="ORF">PR017_18130</name>
</gene>
<keyword evidence="3" id="KW-0614">Plasmid</keyword>
<geneLocation type="plasmid" evidence="3 4">
    <name>pRt1078</name>
</geneLocation>
<dbReference type="Gene3D" id="3.40.630.30">
    <property type="match status" value="1"/>
</dbReference>
<dbReference type="KEGG" id="rtu:PR017_18130"/>
<dbReference type="AlphaFoldDB" id="A0AAF1KD56"/>
<dbReference type="PROSITE" id="PS51186">
    <property type="entry name" value="GNAT"/>
    <property type="match status" value="1"/>
</dbReference>
<dbReference type="SUPFAM" id="SSF55729">
    <property type="entry name" value="Acyl-CoA N-acyltransferases (Nat)"/>
    <property type="match status" value="1"/>
</dbReference>
<dbReference type="Proteomes" id="UP000249499">
    <property type="component" value="Plasmid pRt1078"/>
</dbReference>
<keyword evidence="4" id="KW-1185">Reference proteome</keyword>
<evidence type="ECO:0000259" key="2">
    <source>
        <dbReference type="PROSITE" id="PS51186"/>
    </source>
</evidence>
<dbReference type="CDD" id="cd04301">
    <property type="entry name" value="NAT_SF"/>
    <property type="match status" value="1"/>
</dbReference>
<proteinExistence type="predicted"/>
<reference evidence="3 4" key="1">
    <citation type="journal article" date="2018" name="Sci. Rep.">
        <title>Rhizobium tumorigenes sp. nov., a novel plant tumorigenic bacterium isolated from cane gall tumors on thornless blackberry.</title>
        <authorList>
            <person name="Kuzmanovi N."/>
            <person name="Smalla K."/>
            <person name="Gronow S."/>
            <person name="PuBawska J."/>
        </authorList>
    </citation>
    <scope>NUCLEOTIDE SEQUENCE [LARGE SCALE GENOMIC DNA]</scope>
    <source>
        <strain evidence="3 4">1078</strain>
    </source>
</reference>
<accession>A0AAF1KD56</accession>
<evidence type="ECO:0000313" key="4">
    <source>
        <dbReference type="Proteomes" id="UP000249499"/>
    </source>
</evidence>
<dbReference type="EMBL" id="CP117256">
    <property type="protein sequence ID" value="WFR97831.1"/>
    <property type="molecule type" value="Genomic_DNA"/>
</dbReference>
<protein>
    <submittedName>
        <fullName evidence="3">GNAT family N-acetyltransferase</fullName>
    </submittedName>
</protein>
<evidence type="ECO:0000313" key="3">
    <source>
        <dbReference type="EMBL" id="WFR97831.1"/>
    </source>
</evidence>
<evidence type="ECO:0000256" key="1">
    <source>
        <dbReference type="ARBA" id="ARBA00022679"/>
    </source>
</evidence>
<name>A0AAF1KD56_9HYPH</name>
<dbReference type="RefSeq" id="WP_161959292.1">
    <property type="nucleotide sequence ID" value="NZ_CP117256.1"/>
</dbReference>
<keyword evidence="1" id="KW-0808">Transferase</keyword>
<organism evidence="3 4">
    <name type="scientific">Rhizobium tumorigenes</name>
    <dbReference type="NCBI Taxonomy" id="2041385"/>
    <lineage>
        <taxon>Bacteria</taxon>
        <taxon>Pseudomonadati</taxon>
        <taxon>Pseudomonadota</taxon>
        <taxon>Alphaproteobacteria</taxon>
        <taxon>Hyphomicrobiales</taxon>
        <taxon>Rhizobiaceae</taxon>
        <taxon>Rhizobium/Agrobacterium group</taxon>
        <taxon>Rhizobium</taxon>
    </lineage>
</organism>
<dbReference type="PANTHER" id="PTHR13947">
    <property type="entry name" value="GNAT FAMILY N-ACETYLTRANSFERASE"/>
    <property type="match status" value="1"/>
</dbReference>
<dbReference type="InterPro" id="IPR050769">
    <property type="entry name" value="NAT_camello-type"/>
</dbReference>
<dbReference type="PANTHER" id="PTHR13947:SF37">
    <property type="entry name" value="LD18367P"/>
    <property type="match status" value="1"/>
</dbReference>
<dbReference type="Pfam" id="PF00583">
    <property type="entry name" value="Acetyltransf_1"/>
    <property type="match status" value="1"/>
</dbReference>
<reference evidence="4" key="2">
    <citation type="journal article" date="2023" name="MicrobiologyOpen">
        <title>Genomics of the tumorigenes clade of the family Rhizobiaceae and description of Rhizobium rhododendri sp. nov.</title>
        <authorList>
            <person name="Kuzmanovic N."/>
            <person name="diCenzo G.C."/>
            <person name="Bunk B."/>
            <person name="Sproeer C."/>
            <person name="Fruehling A."/>
            <person name="Neumann-Schaal M."/>
            <person name="Overmann J."/>
            <person name="Smalla K."/>
        </authorList>
    </citation>
    <scope>NUCLEOTIDE SEQUENCE [LARGE SCALE GENOMIC DNA]</scope>
    <source>
        <strain evidence="4">1078</strain>
        <plasmid evidence="4">pRt1078</plasmid>
    </source>
</reference>
<sequence length="177" mass="19842">MLRETSSRLFEVRRLGRQDTAVFRDIRREAIADNQDALGMSVGEELAHDEAWYLEKLDVDHVFGGIDQTRALMGVVALTKRRIEYRSGVAALSGMYVRPTARGTGLSRHLLDAAVSEACRDGRSVVLAVTITNEAAIRLYLSAGFREWKSCELQLYLDTFSPPQMLMMLDGAEFRAL</sequence>